<proteinExistence type="predicted"/>
<evidence type="ECO:0000313" key="2">
    <source>
        <dbReference type="Proteomes" id="UP000215914"/>
    </source>
</evidence>
<name>A0A9K3GZ83_HELAN</name>
<organism evidence="1 2">
    <name type="scientific">Helianthus annuus</name>
    <name type="common">Common sunflower</name>
    <dbReference type="NCBI Taxonomy" id="4232"/>
    <lineage>
        <taxon>Eukaryota</taxon>
        <taxon>Viridiplantae</taxon>
        <taxon>Streptophyta</taxon>
        <taxon>Embryophyta</taxon>
        <taxon>Tracheophyta</taxon>
        <taxon>Spermatophyta</taxon>
        <taxon>Magnoliopsida</taxon>
        <taxon>eudicotyledons</taxon>
        <taxon>Gunneridae</taxon>
        <taxon>Pentapetalae</taxon>
        <taxon>asterids</taxon>
        <taxon>campanulids</taxon>
        <taxon>Asterales</taxon>
        <taxon>Asteraceae</taxon>
        <taxon>Asteroideae</taxon>
        <taxon>Heliantheae alliance</taxon>
        <taxon>Heliantheae</taxon>
        <taxon>Helianthus</taxon>
    </lineage>
</organism>
<dbReference type="Gramene" id="mRNA:HanXRQr2_Chr16g0762821">
    <property type="protein sequence ID" value="CDS:HanXRQr2_Chr16g0762821.1"/>
    <property type="gene ID" value="HanXRQr2_Chr16g0762821"/>
</dbReference>
<keyword evidence="2" id="KW-1185">Reference proteome</keyword>
<dbReference type="AlphaFoldDB" id="A0A9K3GZ83"/>
<gene>
    <name evidence="1" type="ORF">HanXRQr2_Chr16g0762821</name>
</gene>
<evidence type="ECO:0000313" key="1">
    <source>
        <dbReference type="EMBL" id="KAF5761245.1"/>
    </source>
</evidence>
<protein>
    <submittedName>
        <fullName evidence="1">Uncharacterized protein</fullName>
    </submittedName>
</protein>
<dbReference type="Proteomes" id="UP000215914">
    <property type="component" value="Unassembled WGS sequence"/>
</dbReference>
<sequence>MKLSPKSVNFNHITDDKQLILRRKRHLESGFYDAIKNQTYLNVHVFLISLEKPLSLPELFRIFKKKT</sequence>
<reference evidence="1" key="2">
    <citation type="submission" date="2020-06" db="EMBL/GenBank/DDBJ databases">
        <title>Helianthus annuus Genome sequencing and assembly Release 2.</title>
        <authorList>
            <person name="Gouzy J."/>
            <person name="Langlade N."/>
            <person name="Munos S."/>
        </authorList>
    </citation>
    <scope>NUCLEOTIDE SEQUENCE</scope>
    <source>
        <tissue evidence="1">Leaves</tissue>
    </source>
</reference>
<dbReference type="EMBL" id="MNCJ02000331">
    <property type="protein sequence ID" value="KAF5761245.1"/>
    <property type="molecule type" value="Genomic_DNA"/>
</dbReference>
<comment type="caution">
    <text evidence="1">The sequence shown here is derived from an EMBL/GenBank/DDBJ whole genome shotgun (WGS) entry which is preliminary data.</text>
</comment>
<accession>A0A9K3GZ83</accession>
<reference evidence="1" key="1">
    <citation type="journal article" date="2017" name="Nature">
        <title>The sunflower genome provides insights into oil metabolism, flowering and Asterid evolution.</title>
        <authorList>
            <person name="Badouin H."/>
            <person name="Gouzy J."/>
            <person name="Grassa C.J."/>
            <person name="Murat F."/>
            <person name="Staton S.E."/>
            <person name="Cottret L."/>
            <person name="Lelandais-Briere C."/>
            <person name="Owens G.L."/>
            <person name="Carrere S."/>
            <person name="Mayjonade B."/>
            <person name="Legrand L."/>
            <person name="Gill N."/>
            <person name="Kane N.C."/>
            <person name="Bowers J.E."/>
            <person name="Hubner S."/>
            <person name="Bellec A."/>
            <person name="Berard A."/>
            <person name="Berges H."/>
            <person name="Blanchet N."/>
            <person name="Boniface M.C."/>
            <person name="Brunel D."/>
            <person name="Catrice O."/>
            <person name="Chaidir N."/>
            <person name="Claudel C."/>
            <person name="Donnadieu C."/>
            <person name="Faraut T."/>
            <person name="Fievet G."/>
            <person name="Helmstetter N."/>
            <person name="King M."/>
            <person name="Knapp S.J."/>
            <person name="Lai Z."/>
            <person name="Le Paslier M.C."/>
            <person name="Lippi Y."/>
            <person name="Lorenzon L."/>
            <person name="Mandel J.R."/>
            <person name="Marage G."/>
            <person name="Marchand G."/>
            <person name="Marquand E."/>
            <person name="Bret-Mestries E."/>
            <person name="Morien E."/>
            <person name="Nambeesan S."/>
            <person name="Nguyen T."/>
            <person name="Pegot-Espagnet P."/>
            <person name="Pouilly N."/>
            <person name="Raftis F."/>
            <person name="Sallet E."/>
            <person name="Schiex T."/>
            <person name="Thomas J."/>
            <person name="Vandecasteele C."/>
            <person name="Vares D."/>
            <person name="Vear F."/>
            <person name="Vautrin S."/>
            <person name="Crespi M."/>
            <person name="Mangin B."/>
            <person name="Burke J.M."/>
            <person name="Salse J."/>
            <person name="Munos S."/>
            <person name="Vincourt P."/>
            <person name="Rieseberg L.H."/>
            <person name="Langlade N.B."/>
        </authorList>
    </citation>
    <scope>NUCLEOTIDE SEQUENCE</scope>
    <source>
        <tissue evidence="1">Leaves</tissue>
    </source>
</reference>